<dbReference type="EMBL" id="JBHUDX010000004">
    <property type="protein sequence ID" value="MFD1656935.1"/>
    <property type="molecule type" value="Genomic_DNA"/>
</dbReference>
<name>A0ABW4ILB1_9ACTN</name>
<feature type="region of interest" description="Disordered" evidence="1">
    <location>
        <begin position="269"/>
        <end position="322"/>
    </location>
</feature>
<accession>A0ABW4ILB1</accession>
<sequence length="322" mass="34935">MSTPELKTRQPSGKPSWPMILLAGAEKTGKTYAAAALSASDLVDRTFWIEVGEGSADLYGALPGARYEIVEHDGSFNNLGLMTRLATEQPVEKKPHALVVDSMTAVWDMLADEQQLIANQRAARKGRGGSGDATITMDQWNAAKKRWNRLLDVLRKHNGPVILIARLEQVAVVGPDGKPTTDKTWKIRAEKNLPFEVEAVVEMPRPREAYLTGVRSLRLEVPPGAHVPYSDFTLDGLLRDMGLGELETSPRAYVATDAEAYVASLAGPEHEQLRRDAQASSGPVQRSRPKQPQSDEWSTAAPAAQPGSGVREDGPADGGPEQ</sequence>
<comment type="caution">
    <text evidence="2">The sequence shown here is derived from an EMBL/GenBank/DDBJ whole genome shotgun (WGS) entry which is preliminary data.</text>
</comment>
<dbReference type="RefSeq" id="WP_381077278.1">
    <property type="nucleotide sequence ID" value="NZ_JBHUDX010000004.1"/>
</dbReference>
<evidence type="ECO:0000313" key="2">
    <source>
        <dbReference type="EMBL" id="MFD1656935.1"/>
    </source>
</evidence>
<protein>
    <submittedName>
        <fullName evidence="2">AAA family ATPase</fullName>
    </submittedName>
</protein>
<reference evidence="3" key="1">
    <citation type="journal article" date="2019" name="Int. J. Syst. Evol. Microbiol.">
        <title>The Global Catalogue of Microorganisms (GCM) 10K type strain sequencing project: providing services to taxonomists for standard genome sequencing and annotation.</title>
        <authorList>
            <consortium name="The Broad Institute Genomics Platform"/>
            <consortium name="The Broad Institute Genome Sequencing Center for Infectious Disease"/>
            <person name="Wu L."/>
            <person name="Ma J."/>
        </authorList>
    </citation>
    <scope>NUCLEOTIDE SEQUENCE [LARGE SCALE GENOMIC DNA]</scope>
    <source>
        <strain evidence="3">CGMCC 1.12470</strain>
    </source>
</reference>
<gene>
    <name evidence="2" type="ORF">ACFSL4_01470</name>
</gene>
<keyword evidence="3" id="KW-1185">Reference proteome</keyword>
<organism evidence="2 3">
    <name type="scientific">Streptomyces caeni</name>
    <dbReference type="NCBI Taxonomy" id="2307231"/>
    <lineage>
        <taxon>Bacteria</taxon>
        <taxon>Bacillati</taxon>
        <taxon>Actinomycetota</taxon>
        <taxon>Actinomycetes</taxon>
        <taxon>Kitasatosporales</taxon>
        <taxon>Streptomycetaceae</taxon>
        <taxon>Streptomyces</taxon>
    </lineage>
</organism>
<feature type="compositionally biased region" description="Polar residues" evidence="1">
    <location>
        <begin position="278"/>
        <end position="297"/>
    </location>
</feature>
<evidence type="ECO:0000256" key="1">
    <source>
        <dbReference type="SAM" id="MobiDB-lite"/>
    </source>
</evidence>
<dbReference type="Pfam" id="PF13479">
    <property type="entry name" value="AAA_24"/>
    <property type="match status" value="1"/>
</dbReference>
<proteinExistence type="predicted"/>
<evidence type="ECO:0000313" key="3">
    <source>
        <dbReference type="Proteomes" id="UP001597261"/>
    </source>
</evidence>
<dbReference type="Proteomes" id="UP001597261">
    <property type="component" value="Unassembled WGS sequence"/>
</dbReference>